<organism evidence="3 4">
    <name type="scientific">Nicotiana sylvestris</name>
    <name type="common">Wood tobacco</name>
    <name type="synonym">South American tobacco</name>
    <dbReference type="NCBI Taxonomy" id="4096"/>
    <lineage>
        <taxon>Eukaryota</taxon>
        <taxon>Viridiplantae</taxon>
        <taxon>Streptophyta</taxon>
        <taxon>Embryophyta</taxon>
        <taxon>Tracheophyta</taxon>
        <taxon>Spermatophyta</taxon>
        <taxon>Magnoliopsida</taxon>
        <taxon>eudicotyledons</taxon>
        <taxon>Gunneridae</taxon>
        <taxon>Pentapetalae</taxon>
        <taxon>asterids</taxon>
        <taxon>lamiids</taxon>
        <taxon>Solanales</taxon>
        <taxon>Solanaceae</taxon>
        <taxon>Nicotianoideae</taxon>
        <taxon>Nicotianeae</taxon>
        <taxon>Nicotiana</taxon>
    </lineage>
</organism>
<evidence type="ECO:0000313" key="3">
    <source>
        <dbReference type="Proteomes" id="UP000189701"/>
    </source>
</evidence>
<reference evidence="3" key="1">
    <citation type="journal article" date="2013" name="Genome Biol.">
        <title>Reference genomes and transcriptomes of Nicotiana sylvestris and Nicotiana tomentosiformis.</title>
        <authorList>
            <person name="Sierro N."/>
            <person name="Battey J.N."/>
            <person name="Ouadi S."/>
            <person name="Bovet L."/>
            <person name="Goepfert S."/>
            <person name="Bakaher N."/>
            <person name="Peitsch M.C."/>
            <person name="Ivanov N.V."/>
        </authorList>
    </citation>
    <scope>NUCLEOTIDE SEQUENCE [LARGE SCALE GENOMIC DNA]</scope>
</reference>
<dbReference type="RefSeq" id="XP_009765414.1">
    <property type="nucleotide sequence ID" value="XM_009767112.1"/>
</dbReference>
<evidence type="ECO:0000313" key="4">
    <source>
        <dbReference type="RefSeq" id="XP_009765414.1"/>
    </source>
</evidence>
<proteinExistence type="predicted"/>
<keyword evidence="3" id="KW-1185">Reference proteome</keyword>
<name>A0A1U7VSR4_NICSY</name>
<dbReference type="Proteomes" id="UP000189701">
    <property type="component" value="Unplaced"/>
</dbReference>
<dbReference type="Pfam" id="PF03732">
    <property type="entry name" value="Retrotrans_gag"/>
    <property type="match status" value="1"/>
</dbReference>
<evidence type="ECO:0000259" key="2">
    <source>
        <dbReference type="Pfam" id="PF03732"/>
    </source>
</evidence>
<dbReference type="AlphaFoldDB" id="A0A1U7VSR4"/>
<feature type="domain" description="Retrotransposon gag" evidence="2">
    <location>
        <begin position="33"/>
        <end position="78"/>
    </location>
</feature>
<protein>
    <submittedName>
        <fullName evidence="4">Uncharacterized protein LOC104216962</fullName>
    </submittedName>
</protein>
<dbReference type="InterPro" id="IPR005162">
    <property type="entry name" value="Retrotrans_gag_dom"/>
</dbReference>
<evidence type="ECO:0000256" key="1">
    <source>
        <dbReference type="SAM" id="MobiDB-lite"/>
    </source>
</evidence>
<accession>A0A1U7VSR4</accession>
<reference evidence="4" key="2">
    <citation type="submission" date="2025-08" db="UniProtKB">
        <authorList>
            <consortium name="RefSeq"/>
        </authorList>
    </citation>
    <scope>IDENTIFICATION</scope>
    <source>
        <tissue evidence="4">Leaf</tissue>
    </source>
</reference>
<feature type="non-terminal residue" evidence="4">
    <location>
        <position position="213"/>
    </location>
</feature>
<sequence>MDTAHPVPPPLPSDHDLWSPVYLLTQLIQQARVDHFLALKQSNISVREYSLRFDSLARYAPSIVATIRDRIHMFVAGLALELTKACATAALQDSMDISQIQAFAQNIERGRRRQLGTERTEQGQHKMMIFSRGHLGQCRAGSDACYTYGRQVHMMQDCPNRDSGGMAKPMSLATGSSMSVHPSRRKSQSLAGRGRPAMPQLIAEQRQLDFIFW</sequence>
<feature type="region of interest" description="Disordered" evidence="1">
    <location>
        <begin position="160"/>
        <end position="195"/>
    </location>
</feature>
<gene>
    <name evidence="4" type="primary">LOC104216962</name>
</gene>